<dbReference type="HOGENOM" id="CLU_3306845_0_0_10"/>
<keyword evidence="1" id="KW-0472">Membrane</keyword>
<keyword evidence="1" id="KW-1133">Transmembrane helix</keyword>
<dbReference type="EMBL" id="CP001101">
    <property type="protein sequence ID" value="ACE03414.1"/>
    <property type="molecule type" value="Genomic_DNA"/>
</dbReference>
<proteinExistence type="predicted"/>
<feature type="transmembrane region" description="Helical" evidence="1">
    <location>
        <begin position="12"/>
        <end position="29"/>
    </location>
</feature>
<organism evidence="2">
    <name type="scientific">Chlorobium phaeobacteroides (strain BS1)</name>
    <dbReference type="NCBI Taxonomy" id="331678"/>
    <lineage>
        <taxon>Bacteria</taxon>
        <taxon>Pseudomonadati</taxon>
        <taxon>Chlorobiota</taxon>
        <taxon>Chlorobiia</taxon>
        <taxon>Chlorobiales</taxon>
        <taxon>Chlorobiaceae</taxon>
        <taxon>Chlorobium/Pelodictyon group</taxon>
        <taxon>Chlorobium</taxon>
    </lineage>
</organism>
<dbReference type="KEGG" id="cpb:Cphamn1_0450"/>
<reference evidence="2" key="1">
    <citation type="submission" date="2008-06" db="EMBL/GenBank/DDBJ databases">
        <title>Complete sequence of Chlorobium phaeobacteroides BS1.</title>
        <authorList>
            <consortium name="US DOE Joint Genome Institute"/>
            <person name="Lucas S."/>
            <person name="Copeland A."/>
            <person name="Lapidus A."/>
            <person name="Glavina del Rio T."/>
            <person name="Dalin E."/>
            <person name="Tice H."/>
            <person name="Bruce D."/>
            <person name="Goodwin L."/>
            <person name="Pitluck S."/>
            <person name="Schmutz J."/>
            <person name="Larimer F."/>
            <person name="Land M."/>
            <person name="Hauser L."/>
            <person name="Kyrpides N."/>
            <person name="Ovchinnikova G."/>
            <person name="Li T."/>
            <person name="Liu Z."/>
            <person name="Zhao F."/>
            <person name="Overmann J."/>
            <person name="Bryant D.A."/>
            <person name="Richardson P."/>
        </authorList>
    </citation>
    <scope>NUCLEOTIDE SEQUENCE [LARGE SCALE GENOMIC DNA]</scope>
    <source>
        <strain evidence="2">BS1</strain>
    </source>
</reference>
<gene>
    <name evidence="2" type="ordered locus">Cphamn1_0450</name>
</gene>
<protein>
    <submittedName>
        <fullName evidence="2">Uncharacterized protein</fullName>
    </submittedName>
</protein>
<keyword evidence="1" id="KW-0812">Transmembrane</keyword>
<evidence type="ECO:0000256" key="1">
    <source>
        <dbReference type="SAM" id="Phobius"/>
    </source>
</evidence>
<accession>B3EM36</accession>
<evidence type="ECO:0000313" key="2">
    <source>
        <dbReference type="EMBL" id="ACE03414.1"/>
    </source>
</evidence>
<name>B3EM36_CHLPB</name>
<sequence length="39" mass="4683">MPVIFRQNPYLALFIQVFFCSFVPMRYVVNEITNQQVTQ</sequence>
<dbReference type="AlphaFoldDB" id="B3EM36"/>